<dbReference type="Pfam" id="PF00293">
    <property type="entry name" value="NUDIX"/>
    <property type="match status" value="1"/>
</dbReference>
<name>A0A0S7XXM6_UNCSA</name>
<dbReference type="AlphaFoldDB" id="A0A0S7XXM6"/>
<dbReference type="Proteomes" id="UP000051861">
    <property type="component" value="Unassembled WGS sequence"/>
</dbReference>
<accession>A0A0S7XXM6</accession>
<dbReference type="GO" id="GO:0006753">
    <property type="term" value="P:nucleoside phosphate metabolic process"/>
    <property type="evidence" value="ECO:0007669"/>
    <property type="project" value="TreeGrafter"/>
</dbReference>
<dbReference type="EMBL" id="LIZX01000064">
    <property type="protein sequence ID" value="KPJ67190.1"/>
    <property type="molecule type" value="Genomic_DNA"/>
</dbReference>
<dbReference type="PATRIC" id="fig|1703775.3.peg.2871"/>
<dbReference type="InterPro" id="IPR000086">
    <property type="entry name" value="NUDIX_hydrolase_dom"/>
</dbReference>
<dbReference type="PANTHER" id="PTHR11839">
    <property type="entry name" value="UDP/ADP-SUGAR PYROPHOSPHATASE"/>
    <property type="match status" value="1"/>
</dbReference>
<sequence length="182" mass="20671">MEKLREKEIKSKKIFKGKLLGLREDTVELPSGRKSTREIVEHPGAVAIVAITKVREMVLVRQFRKATGKVLLEVPAGVPEKGESGEDCARRELEEETGFYAKRIKKIWEGYVSPGYSTELIQYYLAQDMTRLAQKTEADEFIEVDLVGVDLCMDMLKNGKIKDNKTMIGIMIADMFLRGELE</sequence>
<evidence type="ECO:0000256" key="1">
    <source>
        <dbReference type="ARBA" id="ARBA00001946"/>
    </source>
</evidence>
<feature type="domain" description="Nudix hydrolase" evidence="3">
    <location>
        <begin position="40"/>
        <end position="169"/>
    </location>
</feature>
<dbReference type="PROSITE" id="PS51462">
    <property type="entry name" value="NUDIX"/>
    <property type="match status" value="1"/>
</dbReference>
<organism evidence="4 5">
    <name type="scientific">candidate division WOR-1 bacterium DG_54_3</name>
    <dbReference type="NCBI Taxonomy" id="1703775"/>
    <lineage>
        <taxon>Bacteria</taxon>
        <taxon>Bacillati</taxon>
        <taxon>Saganbacteria</taxon>
    </lineage>
</organism>
<dbReference type="FunFam" id="3.90.79.10:FF:000024">
    <property type="entry name" value="ADP-ribose pyrophosphatase"/>
    <property type="match status" value="1"/>
</dbReference>
<comment type="cofactor">
    <cofactor evidence="1">
        <name>Mg(2+)</name>
        <dbReference type="ChEBI" id="CHEBI:18420"/>
    </cofactor>
</comment>
<dbReference type="InterPro" id="IPR015797">
    <property type="entry name" value="NUDIX_hydrolase-like_dom_sf"/>
</dbReference>
<gene>
    <name evidence="4" type="ORF">AMJ44_07325</name>
</gene>
<evidence type="ECO:0000313" key="4">
    <source>
        <dbReference type="EMBL" id="KPJ67190.1"/>
    </source>
</evidence>
<protein>
    <recommendedName>
        <fullName evidence="3">Nudix hydrolase domain-containing protein</fullName>
    </recommendedName>
</protein>
<keyword evidence="2" id="KW-0378">Hydrolase</keyword>
<reference evidence="4 5" key="1">
    <citation type="journal article" date="2015" name="Microbiome">
        <title>Genomic resolution of linkages in carbon, nitrogen, and sulfur cycling among widespread estuary sediment bacteria.</title>
        <authorList>
            <person name="Baker B.J."/>
            <person name="Lazar C.S."/>
            <person name="Teske A.P."/>
            <person name="Dick G.J."/>
        </authorList>
    </citation>
    <scope>NUCLEOTIDE SEQUENCE [LARGE SCALE GENOMIC DNA]</scope>
    <source>
        <strain evidence="4">DG_54_3</strain>
    </source>
</reference>
<proteinExistence type="predicted"/>
<dbReference type="SUPFAM" id="SSF55811">
    <property type="entry name" value="Nudix"/>
    <property type="match status" value="1"/>
</dbReference>
<dbReference type="InterPro" id="IPR020084">
    <property type="entry name" value="NUDIX_hydrolase_CS"/>
</dbReference>
<dbReference type="GO" id="GO:0005829">
    <property type="term" value="C:cytosol"/>
    <property type="evidence" value="ECO:0007669"/>
    <property type="project" value="TreeGrafter"/>
</dbReference>
<dbReference type="GO" id="GO:0019693">
    <property type="term" value="P:ribose phosphate metabolic process"/>
    <property type="evidence" value="ECO:0007669"/>
    <property type="project" value="TreeGrafter"/>
</dbReference>
<dbReference type="GO" id="GO:0016787">
    <property type="term" value="F:hydrolase activity"/>
    <property type="evidence" value="ECO:0007669"/>
    <property type="project" value="UniProtKB-KW"/>
</dbReference>
<comment type="caution">
    <text evidence="4">The sequence shown here is derived from an EMBL/GenBank/DDBJ whole genome shotgun (WGS) entry which is preliminary data.</text>
</comment>
<dbReference type="PANTHER" id="PTHR11839:SF18">
    <property type="entry name" value="NUDIX HYDROLASE DOMAIN-CONTAINING PROTEIN"/>
    <property type="match status" value="1"/>
</dbReference>
<evidence type="ECO:0000259" key="3">
    <source>
        <dbReference type="PROSITE" id="PS51462"/>
    </source>
</evidence>
<evidence type="ECO:0000313" key="5">
    <source>
        <dbReference type="Proteomes" id="UP000051861"/>
    </source>
</evidence>
<dbReference type="PROSITE" id="PS00893">
    <property type="entry name" value="NUDIX_BOX"/>
    <property type="match status" value="1"/>
</dbReference>
<evidence type="ECO:0000256" key="2">
    <source>
        <dbReference type="ARBA" id="ARBA00022801"/>
    </source>
</evidence>
<dbReference type="Gene3D" id="3.90.79.10">
    <property type="entry name" value="Nucleoside Triphosphate Pyrophosphohydrolase"/>
    <property type="match status" value="1"/>
</dbReference>